<name>A0A835CGL4_9FABA</name>
<comment type="caution">
    <text evidence="1">The sequence shown here is derived from an EMBL/GenBank/DDBJ whole genome shotgun (WGS) entry which is preliminary data.</text>
</comment>
<proteinExistence type="predicted"/>
<dbReference type="AlphaFoldDB" id="A0A835CGL4"/>
<protein>
    <submittedName>
        <fullName evidence="1">Uncharacterized protein</fullName>
    </submittedName>
</protein>
<organism evidence="1 2">
    <name type="scientific">Senna tora</name>
    <dbReference type="NCBI Taxonomy" id="362788"/>
    <lineage>
        <taxon>Eukaryota</taxon>
        <taxon>Viridiplantae</taxon>
        <taxon>Streptophyta</taxon>
        <taxon>Embryophyta</taxon>
        <taxon>Tracheophyta</taxon>
        <taxon>Spermatophyta</taxon>
        <taxon>Magnoliopsida</taxon>
        <taxon>eudicotyledons</taxon>
        <taxon>Gunneridae</taxon>
        <taxon>Pentapetalae</taxon>
        <taxon>rosids</taxon>
        <taxon>fabids</taxon>
        <taxon>Fabales</taxon>
        <taxon>Fabaceae</taxon>
        <taxon>Caesalpinioideae</taxon>
        <taxon>Cassia clade</taxon>
        <taxon>Senna</taxon>
    </lineage>
</organism>
<reference evidence="1" key="1">
    <citation type="submission" date="2020-09" db="EMBL/GenBank/DDBJ databases">
        <title>Genome-Enabled Discovery of Anthraquinone Biosynthesis in Senna tora.</title>
        <authorList>
            <person name="Kang S.-H."/>
            <person name="Pandey R.P."/>
            <person name="Lee C.-M."/>
            <person name="Sim J.-S."/>
            <person name="Jeong J.-T."/>
            <person name="Choi B.-S."/>
            <person name="Jung M."/>
            <person name="Ginzburg D."/>
            <person name="Zhao K."/>
            <person name="Won S.Y."/>
            <person name="Oh T.-J."/>
            <person name="Yu Y."/>
            <person name="Kim N.-H."/>
            <person name="Lee O.R."/>
            <person name="Lee T.-H."/>
            <person name="Bashyal P."/>
            <person name="Kim T.-S."/>
            <person name="Lee W.-H."/>
            <person name="Kawkins C."/>
            <person name="Kim C.-K."/>
            <person name="Kim J.S."/>
            <person name="Ahn B.O."/>
            <person name="Rhee S.Y."/>
            <person name="Sohng J.K."/>
        </authorList>
    </citation>
    <scope>NUCLEOTIDE SEQUENCE</scope>
    <source>
        <tissue evidence="1">Leaf</tissue>
    </source>
</reference>
<accession>A0A835CGL4</accession>
<evidence type="ECO:0000313" key="1">
    <source>
        <dbReference type="EMBL" id="KAF7841379.1"/>
    </source>
</evidence>
<dbReference type="Proteomes" id="UP000634136">
    <property type="component" value="Unassembled WGS sequence"/>
</dbReference>
<sequence length="19" mass="2162">MRSDRKVGVGGDEIWTVKE</sequence>
<evidence type="ECO:0000313" key="2">
    <source>
        <dbReference type="Proteomes" id="UP000634136"/>
    </source>
</evidence>
<keyword evidence="2" id="KW-1185">Reference proteome</keyword>
<dbReference type="EMBL" id="JAAIUW010000002">
    <property type="protein sequence ID" value="KAF7841379.1"/>
    <property type="molecule type" value="Genomic_DNA"/>
</dbReference>
<gene>
    <name evidence="1" type="ORF">G2W53_003677</name>
</gene>